<reference evidence="3 4" key="1">
    <citation type="submission" date="2023-05" db="EMBL/GenBank/DDBJ databases">
        <title>Actinoplanes sp. NEAU-A12 genome sequencing.</title>
        <authorList>
            <person name="Wang Z.-S."/>
        </authorList>
    </citation>
    <scope>NUCLEOTIDE SEQUENCE [LARGE SCALE GENOMIC DNA]</scope>
    <source>
        <strain evidence="3 4">NEAU-A12</strain>
    </source>
</reference>
<dbReference type="Gene3D" id="3.30.530.20">
    <property type="match status" value="1"/>
</dbReference>
<dbReference type="Pfam" id="PF06240">
    <property type="entry name" value="COXG"/>
    <property type="match status" value="1"/>
</dbReference>
<feature type="region of interest" description="Disordered" evidence="1">
    <location>
        <begin position="149"/>
        <end position="228"/>
    </location>
</feature>
<gene>
    <name evidence="3" type="ORF">QLQ12_01375</name>
</gene>
<accession>A0ABT6WC26</accession>
<feature type="transmembrane region" description="Helical" evidence="2">
    <location>
        <begin position="401"/>
        <end position="421"/>
    </location>
</feature>
<dbReference type="PANTHER" id="PTHR38588">
    <property type="entry name" value="BLL0334 PROTEIN"/>
    <property type="match status" value="1"/>
</dbReference>
<organism evidence="3 4">
    <name type="scientific">Actinoplanes sandaracinus</name>
    <dbReference type="NCBI Taxonomy" id="3045177"/>
    <lineage>
        <taxon>Bacteria</taxon>
        <taxon>Bacillati</taxon>
        <taxon>Actinomycetota</taxon>
        <taxon>Actinomycetes</taxon>
        <taxon>Micromonosporales</taxon>
        <taxon>Micromonosporaceae</taxon>
        <taxon>Actinoplanes</taxon>
    </lineage>
</organism>
<proteinExistence type="predicted"/>
<dbReference type="CDD" id="cd07823">
    <property type="entry name" value="SRPBCC_5"/>
    <property type="match status" value="1"/>
</dbReference>
<protein>
    <submittedName>
        <fullName evidence="3">SRPBCC family protein</fullName>
    </submittedName>
</protein>
<keyword evidence="2" id="KW-0472">Membrane</keyword>
<name>A0ABT6WC26_9ACTN</name>
<evidence type="ECO:0000313" key="4">
    <source>
        <dbReference type="Proteomes" id="UP001241758"/>
    </source>
</evidence>
<feature type="compositionally biased region" description="Low complexity" evidence="1">
    <location>
        <begin position="149"/>
        <end position="178"/>
    </location>
</feature>
<dbReference type="SUPFAM" id="SSF55961">
    <property type="entry name" value="Bet v1-like"/>
    <property type="match status" value="1"/>
</dbReference>
<dbReference type="EMBL" id="JASCTH010000001">
    <property type="protein sequence ID" value="MDI6097260.1"/>
    <property type="molecule type" value="Genomic_DNA"/>
</dbReference>
<dbReference type="RefSeq" id="WP_282756560.1">
    <property type="nucleotide sequence ID" value="NZ_JASCTH010000001.1"/>
</dbReference>
<comment type="caution">
    <text evidence="3">The sequence shown here is derived from an EMBL/GenBank/DDBJ whole genome shotgun (WGS) entry which is preliminary data.</text>
</comment>
<dbReference type="Proteomes" id="UP001241758">
    <property type="component" value="Unassembled WGS sequence"/>
</dbReference>
<keyword evidence="2" id="KW-0812">Transmembrane</keyword>
<evidence type="ECO:0000313" key="3">
    <source>
        <dbReference type="EMBL" id="MDI6097260.1"/>
    </source>
</evidence>
<keyword evidence="4" id="KW-1185">Reference proteome</keyword>
<dbReference type="PANTHER" id="PTHR38588:SF1">
    <property type="entry name" value="BLL0334 PROTEIN"/>
    <property type="match status" value="1"/>
</dbReference>
<dbReference type="InterPro" id="IPR023393">
    <property type="entry name" value="START-like_dom_sf"/>
</dbReference>
<sequence length="423" mass="41360">MKITNEFTVPIPIDQAWRVLTDLEGVARCMPGARLTGVDGEIYQGRVKVKVGPVISDFSGTARFVEKDPTAYRAVIDAKGRDARSAGNAAAVISAALTADGENSTKVAVDTDLKISGKLAQFGSGMIKEVSAKLLAQFVTNLEAKLAADPAPAGDPGSASNPAPAAASTSTSTSGPAAVPHPEPTPVTDPDPALAAVMEPGAAPAAPASPAASASPVVPDPSAGEVEQAAGRIETAVGTPEPVAPLRTPNADLPAAAADVSATSGTAAVGTAPGSAVPLAAAAPASALEPGAAPAPPVVPDPSAGEVEPAAGRIEVAEGTPEPVAPLRTPIADLPAAAAEAATARGDAAAPAAVGASTAAAPVAAAPVDAATASTGRFVRSEEPEPLDLLDIAGGSIYKRVIPVAVGVVVAAAAVIVWFVARD</sequence>
<dbReference type="InterPro" id="IPR010419">
    <property type="entry name" value="CO_DH_gsu"/>
</dbReference>
<feature type="compositionally biased region" description="Low complexity" evidence="1">
    <location>
        <begin position="192"/>
        <end position="223"/>
    </location>
</feature>
<keyword evidence="2" id="KW-1133">Transmembrane helix</keyword>
<feature type="compositionally biased region" description="Pro residues" evidence="1">
    <location>
        <begin position="179"/>
        <end position="189"/>
    </location>
</feature>
<evidence type="ECO:0000256" key="1">
    <source>
        <dbReference type="SAM" id="MobiDB-lite"/>
    </source>
</evidence>
<evidence type="ECO:0000256" key="2">
    <source>
        <dbReference type="SAM" id="Phobius"/>
    </source>
</evidence>